<sequence>MFHYFILGILFSRLFITESSKQYEYLCKPHQRKILTSTIPLCLYNCNKGFVRLRIDGYDIDKNVITMKEAVSYYYNLLNQDTIYISVNNTVTSLLDRPAFGYLVVTNGTETNLFVPFEKKVEYKVIKSLIKTRKMLDLYYPACVHSMNTEIPITFKKENNYFNNRYILMYDTIHNITKLFATLSNKVEKVNLNKTYI</sequence>
<organism evidence="1">
    <name type="scientific">viral metagenome</name>
    <dbReference type="NCBI Taxonomy" id="1070528"/>
    <lineage>
        <taxon>unclassified sequences</taxon>
        <taxon>metagenomes</taxon>
        <taxon>organismal metagenomes</taxon>
    </lineage>
</organism>
<protein>
    <submittedName>
        <fullName evidence="1">Uncharacterized protein</fullName>
    </submittedName>
</protein>
<proteinExistence type="predicted"/>
<accession>A0A6C0IEK6</accession>
<name>A0A6C0IEK6_9ZZZZ</name>
<reference evidence="1" key="1">
    <citation type="journal article" date="2020" name="Nature">
        <title>Giant virus diversity and host interactions through global metagenomics.</title>
        <authorList>
            <person name="Schulz F."/>
            <person name="Roux S."/>
            <person name="Paez-Espino D."/>
            <person name="Jungbluth S."/>
            <person name="Walsh D.A."/>
            <person name="Denef V.J."/>
            <person name="McMahon K.D."/>
            <person name="Konstantinidis K.T."/>
            <person name="Eloe-Fadrosh E.A."/>
            <person name="Kyrpides N.C."/>
            <person name="Woyke T."/>
        </authorList>
    </citation>
    <scope>NUCLEOTIDE SEQUENCE</scope>
    <source>
        <strain evidence="1">GVMAG-M-3300023184-77</strain>
    </source>
</reference>
<dbReference type="AlphaFoldDB" id="A0A6C0IEK6"/>
<evidence type="ECO:0000313" key="1">
    <source>
        <dbReference type="EMBL" id="QHT91524.1"/>
    </source>
</evidence>
<dbReference type="EMBL" id="MN740165">
    <property type="protein sequence ID" value="QHT91524.1"/>
    <property type="molecule type" value="Genomic_DNA"/>
</dbReference>